<evidence type="ECO:0000313" key="6">
    <source>
        <dbReference type="EMBL" id="KAL3746315.1"/>
    </source>
</evidence>
<proteinExistence type="predicted"/>
<dbReference type="PANTHER" id="PTHR11017:SF570">
    <property type="entry name" value="DISEASE RESISTANCE PROTEIN (TIR-NBS CLASS)-RELATED"/>
    <property type="match status" value="1"/>
</dbReference>
<evidence type="ECO:0000259" key="5">
    <source>
        <dbReference type="PROSITE" id="PS50104"/>
    </source>
</evidence>
<keyword evidence="1" id="KW-0433">Leucine-rich repeat</keyword>
<dbReference type="Gene3D" id="3.40.50.300">
    <property type="entry name" value="P-loop containing nucleotide triphosphate hydrolases"/>
    <property type="match status" value="1"/>
</dbReference>
<reference evidence="6 7" key="1">
    <citation type="submission" date="2024-11" db="EMBL/GenBank/DDBJ databases">
        <title>Chromosome-level genome assembly of Eucalyptus globulus Labill. provides insights into its genome evolution.</title>
        <authorList>
            <person name="Li X."/>
        </authorList>
    </citation>
    <scope>NUCLEOTIDE SEQUENCE [LARGE SCALE GENOMIC DNA]</scope>
    <source>
        <strain evidence="6">CL2024</strain>
        <tissue evidence="6">Fresh tender leaves</tissue>
    </source>
</reference>
<accession>A0ABD3L341</accession>
<gene>
    <name evidence="6" type="ORF">ACJRO7_015296</name>
</gene>
<dbReference type="InterPro" id="IPR027417">
    <property type="entry name" value="P-loop_NTPase"/>
</dbReference>
<evidence type="ECO:0000256" key="4">
    <source>
        <dbReference type="ARBA" id="ARBA00023027"/>
    </source>
</evidence>
<dbReference type="EMBL" id="JBJKBG010000003">
    <property type="protein sequence ID" value="KAL3746315.1"/>
    <property type="molecule type" value="Genomic_DNA"/>
</dbReference>
<dbReference type="Proteomes" id="UP001634007">
    <property type="component" value="Unassembled WGS sequence"/>
</dbReference>
<dbReference type="Gene3D" id="3.40.50.10140">
    <property type="entry name" value="Toll/interleukin-1 receptor homology (TIR) domain"/>
    <property type="match status" value="1"/>
</dbReference>
<dbReference type="Pfam" id="PF23282">
    <property type="entry name" value="WHD_ROQ1"/>
    <property type="match status" value="1"/>
</dbReference>
<dbReference type="SUPFAM" id="SSF52540">
    <property type="entry name" value="P-loop containing nucleoside triphosphate hydrolases"/>
    <property type="match status" value="1"/>
</dbReference>
<dbReference type="InterPro" id="IPR002182">
    <property type="entry name" value="NB-ARC"/>
</dbReference>
<evidence type="ECO:0000313" key="7">
    <source>
        <dbReference type="Proteomes" id="UP001634007"/>
    </source>
</evidence>
<keyword evidence="3" id="KW-0611">Plant defense</keyword>
<dbReference type="Gene3D" id="1.10.8.430">
    <property type="entry name" value="Helical domain of apoptotic protease-activating factors"/>
    <property type="match status" value="1"/>
</dbReference>
<dbReference type="Pfam" id="PF23598">
    <property type="entry name" value="LRR_14"/>
    <property type="match status" value="1"/>
</dbReference>
<dbReference type="InterPro" id="IPR058192">
    <property type="entry name" value="WHD_ROQ1-like"/>
</dbReference>
<evidence type="ECO:0000256" key="2">
    <source>
        <dbReference type="ARBA" id="ARBA00022737"/>
    </source>
</evidence>
<dbReference type="InterPro" id="IPR055414">
    <property type="entry name" value="LRR_R13L4/SHOC2-like"/>
</dbReference>
<protein>
    <recommendedName>
        <fullName evidence="5">TIR domain-containing protein</fullName>
    </recommendedName>
</protein>
<dbReference type="SUPFAM" id="SSF52200">
    <property type="entry name" value="Toll/Interleukin receptor TIR domain"/>
    <property type="match status" value="1"/>
</dbReference>
<dbReference type="InterPro" id="IPR042197">
    <property type="entry name" value="Apaf_helical"/>
</dbReference>
<dbReference type="InterPro" id="IPR035897">
    <property type="entry name" value="Toll_tir_struct_dom_sf"/>
</dbReference>
<dbReference type="PRINTS" id="PR00364">
    <property type="entry name" value="DISEASERSIST"/>
</dbReference>
<dbReference type="GO" id="GO:0006952">
    <property type="term" value="P:defense response"/>
    <property type="evidence" value="ECO:0007669"/>
    <property type="project" value="UniProtKB-KW"/>
</dbReference>
<dbReference type="Pfam" id="PF01582">
    <property type="entry name" value="TIR"/>
    <property type="match status" value="1"/>
</dbReference>
<evidence type="ECO:0000256" key="3">
    <source>
        <dbReference type="ARBA" id="ARBA00022821"/>
    </source>
</evidence>
<keyword evidence="4" id="KW-0520">NAD</keyword>
<dbReference type="SMART" id="SM00255">
    <property type="entry name" value="TIR"/>
    <property type="match status" value="1"/>
</dbReference>
<feature type="domain" description="TIR" evidence="5">
    <location>
        <begin position="21"/>
        <end position="185"/>
    </location>
</feature>
<dbReference type="Pfam" id="PF00931">
    <property type="entry name" value="NB-ARC"/>
    <property type="match status" value="1"/>
</dbReference>
<comment type="caution">
    <text evidence="6">The sequence shown here is derived from an EMBL/GenBank/DDBJ whole genome shotgun (WGS) entry which is preliminary data.</text>
</comment>
<dbReference type="SUPFAM" id="SSF52058">
    <property type="entry name" value="L domain-like"/>
    <property type="match status" value="1"/>
</dbReference>
<name>A0ABD3L341_EUCGL</name>
<dbReference type="Gene3D" id="3.80.10.10">
    <property type="entry name" value="Ribonuclease Inhibitor"/>
    <property type="match status" value="3"/>
</dbReference>
<sequence length="1014" mass="115082">MESKRSSSPKTRSTSHGSSGTEYEVFLNFRGPDTRNTFTNCLYHTLLNKGISVFIDNQGIDVGEEISPEIFQAINDSKICIPIFSRDYASSSWCLCELEHMMQHRKTNELEVLPIFYDVKPSDVKLETGVYKDALTLHKKERGAEIVQRWEEALKEVTKIKGWDAKNIGHGELTHLIARKVLVKLKVSCVHISDHLVGMDESVDEVVNLLNVESKDIRLIGIWGMGGIGKTTLAKLVYDKLSTNFDSCSFISDIREASQGSGLLNVQRQLVFNIIGDMGVGFSNIDHGKNMIKNRFCRKKVLIFLDDVDHTRQLMALAAKKEWYGSGSRIVVTTRDRSVFDQFLDQFDRCLIYEVKELNNLVALQLFSKYAFRSNSPPNAFLSLSKKVIEQIGGLPLAIEVIGSFLCGKNKEAVWQDTLEKMKFCQRRDVKEKLMLSYVALDHQQQQIFLDIACFLAGQHKSYPYYMWDDCGLFPNEGIDVLLLMSLVKIGEENKLWMHDQLKDLGRSIVYEEYCKDPKKGYRVWRNQEGPNIVWQKKGTETVAAYHSNFFVHSQDLVLISEDFIKMPNIRFLEMCGLSLSGDFEDLFSELRWLDWEDCPEEMQATNFCPKNLVILDLSWSNIDEHWGGWTQLKQLNLNGCHRLQVLPFELGALEALTEMLIESYYFPTSISQVPSSIGALVNLEHLAICGATHLTILPNSIGMLKCLTELDVSDTGIAELPNTIINLRSLKALNMSHSCMQKLPEAIGMLEKLEEIYGVNCNWLETIPGDIVRLPSLKNLVLTKTRVENVPKLPQSLVCLCLSSRASEKAPDISNLVNLRSLELCFTGSTTIGWKTIRGDFCRTMRGSRHVAKETIDIACCKLELSTISSISSYSGCLRYIKRLEIINCKNLRQIGQLPFSLTGLMVNNCNLLEVVDLSNLSNFKNLEDLEVWDCPRLVEIQGLDKLESLESLIIGRCSSWLCLPDLSNWKELKMWDVDALTTYLARGKRVAQTEDLPLSHRLRLRGSADPEF</sequence>
<keyword evidence="2" id="KW-0677">Repeat</keyword>
<dbReference type="PANTHER" id="PTHR11017">
    <property type="entry name" value="LEUCINE-RICH REPEAT-CONTAINING PROTEIN"/>
    <property type="match status" value="1"/>
</dbReference>
<dbReference type="FunFam" id="3.40.50.10140:FF:000007">
    <property type="entry name" value="Disease resistance protein (TIR-NBS-LRR class)"/>
    <property type="match status" value="1"/>
</dbReference>
<dbReference type="PROSITE" id="PS50104">
    <property type="entry name" value="TIR"/>
    <property type="match status" value="1"/>
</dbReference>
<organism evidence="6 7">
    <name type="scientific">Eucalyptus globulus</name>
    <name type="common">Tasmanian blue gum</name>
    <dbReference type="NCBI Taxonomy" id="34317"/>
    <lineage>
        <taxon>Eukaryota</taxon>
        <taxon>Viridiplantae</taxon>
        <taxon>Streptophyta</taxon>
        <taxon>Embryophyta</taxon>
        <taxon>Tracheophyta</taxon>
        <taxon>Spermatophyta</taxon>
        <taxon>Magnoliopsida</taxon>
        <taxon>eudicotyledons</taxon>
        <taxon>Gunneridae</taxon>
        <taxon>Pentapetalae</taxon>
        <taxon>rosids</taxon>
        <taxon>malvids</taxon>
        <taxon>Myrtales</taxon>
        <taxon>Myrtaceae</taxon>
        <taxon>Myrtoideae</taxon>
        <taxon>Eucalypteae</taxon>
        <taxon>Eucalyptus</taxon>
    </lineage>
</organism>
<dbReference type="InterPro" id="IPR000157">
    <property type="entry name" value="TIR_dom"/>
</dbReference>
<evidence type="ECO:0000256" key="1">
    <source>
        <dbReference type="ARBA" id="ARBA00022614"/>
    </source>
</evidence>
<dbReference type="InterPro" id="IPR032675">
    <property type="entry name" value="LRR_dom_sf"/>
</dbReference>
<dbReference type="AlphaFoldDB" id="A0ABD3L341"/>
<dbReference type="InterPro" id="IPR044974">
    <property type="entry name" value="Disease_R_plants"/>
</dbReference>
<keyword evidence="7" id="KW-1185">Reference proteome</keyword>
<dbReference type="GO" id="GO:0051707">
    <property type="term" value="P:response to other organism"/>
    <property type="evidence" value="ECO:0007669"/>
    <property type="project" value="UniProtKB-ARBA"/>
</dbReference>